<organism evidence="1 2">
    <name type="scientific">Rattus norvegicus</name>
    <name type="common">Rat</name>
    <dbReference type="NCBI Taxonomy" id="10116"/>
    <lineage>
        <taxon>Eukaryota</taxon>
        <taxon>Metazoa</taxon>
        <taxon>Chordata</taxon>
        <taxon>Craniata</taxon>
        <taxon>Vertebrata</taxon>
        <taxon>Euteleostomi</taxon>
        <taxon>Mammalia</taxon>
        <taxon>Eutheria</taxon>
        <taxon>Euarchontoglires</taxon>
        <taxon>Glires</taxon>
        <taxon>Rodentia</taxon>
        <taxon>Myomorpha</taxon>
        <taxon>Muroidea</taxon>
        <taxon>Muridae</taxon>
        <taxon>Murinae</taxon>
        <taxon>Rattus</taxon>
    </lineage>
</organism>
<dbReference type="EMBL" id="CH473956">
    <property type="protein sequence ID" value="EDM18100.1"/>
    <property type="molecule type" value="Genomic_DNA"/>
</dbReference>
<name>A6I7D0_RAT</name>
<accession>A6I7D0</accession>
<feature type="non-terminal residue" evidence="1">
    <location>
        <position position="12"/>
    </location>
</feature>
<reference evidence="1 2" key="1">
    <citation type="submission" date="2005-09" db="EMBL/GenBank/DDBJ databases">
        <authorList>
            <person name="Mural R.J."/>
            <person name="Li P.W."/>
            <person name="Adams M.D."/>
            <person name="Amanatides P.G."/>
            <person name="Baden-Tillson H."/>
            <person name="Barnstead M."/>
            <person name="Chin S.H."/>
            <person name="Dew I."/>
            <person name="Evans C.A."/>
            <person name="Ferriera S."/>
            <person name="Flanigan M."/>
            <person name="Fosler C."/>
            <person name="Glodek A."/>
            <person name="Gu Z."/>
            <person name="Holt R.A."/>
            <person name="Jennings D."/>
            <person name="Kraft C.L."/>
            <person name="Lu F."/>
            <person name="Nguyen T."/>
            <person name="Nusskern D.R."/>
            <person name="Pfannkoch C.M."/>
            <person name="Sitter C."/>
            <person name="Sutton G.G."/>
            <person name="Venter J.C."/>
            <person name="Wang Z."/>
            <person name="Woodage T."/>
            <person name="Zheng X.H."/>
            <person name="Zhong F."/>
        </authorList>
    </citation>
    <scope>NUCLEOTIDE SEQUENCE [LARGE SCALE GENOMIC DNA]</scope>
    <source>
        <strain>BN</strain>
        <strain evidence="2">Sprague-Dawley</strain>
    </source>
</reference>
<evidence type="ECO:0000313" key="2">
    <source>
        <dbReference type="Proteomes" id="UP000234681"/>
    </source>
</evidence>
<sequence length="12" mass="1305">MLSQVVWNLGGT</sequence>
<proteinExistence type="predicted"/>
<protein>
    <submittedName>
        <fullName evidence="1">RCG39268</fullName>
    </submittedName>
</protein>
<evidence type="ECO:0000313" key="1">
    <source>
        <dbReference type="EMBL" id="EDM18100.1"/>
    </source>
</evidence>
<dbReference type="Proteomes" id="UP000234681">
    <property type="component" value="Chromosome 1"/>
</dbReference>
<gene>
    <name evidence="1" type="ORF">rCG_39268</name>
</gene>